<accession>A0ABQ9SSI8</accession>
<dbReference type="EMBL" id="MOPA01000004">
    <property type="protein sequence ID" value="KAK1542455.1"/>
    <property type="molecule type" value="Genomic_DNA"/>
</dbReference>
<proteinExistence type="predicted"/>
<evidence type="ECO:0000313" key="1">
    <source>
        <dbReference type="EMBL" id="KAK1542455.1"/>
    </source>
</evidence>
<comment type="caution">
    <text evidence="1">The sequence shown here is derived from an EMBL/GenBank/DDBJ whole genome shotgun (WGS) entry which is preliminary data.</text>
</comment>
<organism evidence="1 2">
    <name type="scientific">Colletotrichum paranaense</name>
    <dbReference type="NCBI Taxonomy" id="1914294"/>
    <lineage>
        <taxon>Eukaryota</taxon>
        <taxon>Fungi</taxon>
        <taxon>Dikarya</taxon>
        <taxon>Ascomycota</taxon>
        <taxon>Pezizomycotina</taxon>
        <taxon>Sordariomycetes</taxon>
        <taxon>Hypocreomycetidae</taxon>
        <taxon>Glomerellales</taxon>
        <taxon>Glomerellaceae</taxon>
        <taxon>Colletotrichum</taxon>
        <taxon>Colletotrichum acutatum species complex</taxon>
    </lineage>
</organism>
<reference evidence="1 2" key="1">
    <citation type="submission" date="2016-10" db="EMBL/GenBank/DDBJ databases">
        <title>The genome sequence of Colletotrichum fioriniae PJ7.</title>
        <authorList>
            <person name="Baroncelli R."/>
        </authorList>
    </citation>
    <scope>NUCLEOTIDE SEQUENCE [LARGE SCALE GENOMIC DNA]</scope>
    <source>
        <strain evidence="1 2">IMI 384185</strain>
    </source>
</reference>
<dbReference type="GeneID" id="85374017"/>
<protein>
    <submittedName>
        <fullName evidence="1">Uncharacterized protein</fullName>
    </submittedName>
</protein>
<dbReference type="RefSeq" id="XP_060351584.1">
    <property type="nucleotide sequence ID" value="XM_060490118.1"/>
</dbReference>
<sequence length="162" mass="18062">MQRTFSTVPERADDGAQASRRLVWEKLNVRNATSLLLGEASPYPRLLERKLVAVGVSSLSNTTETESYLMREELEEARCRDGYYRNGFARHLGFRAAVTFQNLGADRDGDAAHLPWSVVPRQRQGSFGNDWTEATAPPKDWPVSTAMFLILQAPSEPPKAAP</sequence>
<name>A0ABQ9SSI8_9PEZI</name>
<dbReference type="Proteomes" id="UP001241169">
    <property type="component" value="Unassembled WGS sequence"/>
</dbReference>
<keyword evidence="2" id="KW-1185">Reference proteome</keyword>
<gene>
    <name evidence="1" type="ORF">CPAR01_05842</name>
</gene>
<evidence type="ECO:0000313" key="2">
    <source>
        <dbReference type="Proteomes" id="UP001241169"/>
    </source>
</evidence>